<feature type="transmembrane region" description="Helical" evidence="1">
    <location>
        <begin position="202"/>
        <end position="220"/>
    </location>
</feature>
<keyword evidence="1" id="KW-0812">Transmembrane</keyword>
<feature type="transmembrane region" description="Helical" evidence="1">
    <location>
        <begin position="232"/>
        <end position="250"/>
    </location>
</feature>
<feature type="transmembrane region" description="Helical" evidence="1">
    <location>
        <begin position="132"/>
        <end position="154"/>
    </location>
</feature>
<gene>
    <name evidence="2" type="ORF">BTO08_19795</name>
</gene>
<feature type="transmembrane region" description="Helical" evidence="1">
    <location>
        <begin position="75"/>
        <end position="95"/>
    </location>
</feature>
<feature type="transmembrane region" description="Helical" evidence="1">
    <location>
        <begin position="107"/>
        <end position="126"/>
    </location>
</feature>
<evidence type="ECO:0000313" key="2">
    <source>
        <dbReference type="EMBL" id="PQJ62474.1"/>
    </source>
</evidence>
<feature type="transmembrane region" description="Helical" evidence="1">
    <location>
        <begin position="166"/>
        <end position="182"/>
    </location>
</feature>
<dbReference type="OrthoDB" id="5812702at2"/>
<feature type="transmembrane region" description="Helical" evidence="1">
    <location>
        <begin position="13"/>
        <end position="36"/>
    </location>
</feature>
<reference evidence="2 3" key="1">
    <citation type="submission" date="2016-12" db="EMBL/GenBank/DDBJ databases">
        <title>Diversity of luminous bacteria.</title>
        <authorList>
            <person name="Yoshizawa S."/>
            <person name="Kogure K."/>
        </authorList>
    </citation>
    <scope>NUCLEOTIDE SEQUENCE [LARGE SCALE GENOMIC DNA]</scope>
    <source>
        <strain evidence="2 3">LC1-200</strain>
    </source>
</reference>
<name>A0A2S7VJX8_PHOAN</name>
<organism evidence="2 3">
    <name type="scientific">Photobacterium angustum</name>
    <dbReference type="NCBI Taxonomy" id="661"/>
    <lineage>
        <taxon>Bacteria</taxon>
        <taxon>Pseudomonadati</taxon>
        <taxon>Pseudomonadota</taxon>
        <taxon>Gammaproteobacteria</taxon>
        <taxon>Vibrionales</taxon>
        <taxon>Vibrionaceae</taxon>
        <taxon>Photobacterium</taxon>
    </lineage>
</organism>
<evidence type="ECO:0008006" key="4">
    <source>
        <dbReference type="Google" id="ProtNLM"/>
    </source>
</evidence>
<dbReference type="RefSeq" id="WP_105062281.1">
    <property type="nucleotide sequence ID" value="NZ_MSCJ01000003.1"/>
</dbReference>
<dbReference type="Proteomes" id="UP000238730">
    <property type="component" value="Unassembled WGS sequence"/>
</dbReference>
<keyword evidence="1" id="KW-1133">Transmembrane helix</keyword>
<keyword evidence="1" id="KW-0472">Membrane</keyword>
<dbReference type="EMBL" id="MSCJ01000003">
    <property type="protein sequence ID" value="PQJ62474.1"/>
    <property type="molecule type" value="Genomic_DNA"/>
</dbReference>
<evidence type="ECO:0000313" key="3">
    <source>
        <dbReference type="Proteomes" id="UP000238730"/>
    </source>
</evidence>
<evidence type="ECO:0000256" key="1">
    <source>
        <dbReference type="SAM" id="Phobius"/>
    </source>
</evidence>
<comment type="caution">
    <text evidence="2">The sequence shown here is derived from an EMBL/GenBank/DDBJ whole genome shotgun (WGS) entry which is preliminary data.</text>
</comment>
<dbReference type="AlphaFoldDB" id="A0A2S7VJX8"/>
<accession>A0A2S7VJX8</accession>
<protein>
    <recommendedName>
        <fullName evidence="4">Dimethylsulfoxide reductase</fullName>
    </recommendedName>
</protein>
<sequence>MQWTDWPFLLSQVLSQFSIGAFIVIGVIMLSGKLCFGQSDRVLKNFPLIWLLLIVAMLLREGTLMLSQIHSQSSFGLETFFCLTILISTMAYWLCEKHLIGSDKWRKSFLFLVVVWSGLYFIEGVINHGISYSLAIQFIANVIVGGSLVAHCMLVKSEHKLTKLNTFLPVCGLVLGVVAILSNTQGMSLLVHQAELGDLTGFVVRISSIGLMVLALSLWLMPIITKSKPVTVMLATSCVVMSVASFFMALSM</sequence>
<proteinExistence type="predicted"/>
<feature type="transmembrane region" description="Helical" evidence="1">
    <location>
        <begin position="48"/>
        <end position="69"/>
    </location>
</feature>